<dbReference type="Proteomes" id="UP001586593">
    <property type="component" value="Unassembled WGS sequence"/>
</dbReference>
<evidence type="ECO:0000313" key="8">
    <source>
        <dbReference type="EMBL" id="KAL1858078.1"/>
    </source>
</evidence>
<feature type="coiled-coil region" evidence="5">
    <location>
        <begin position="684"/>
        <end position="717"/>
    </location>
</feature>
<evidence type="ECO:0000256" key="1">
    <source>
        <dbReference type="ARBA" id="ARBA00000451"/>
    </source>
</evidence>
<feature type="region of interest" description="Disordered" evidence="6">
    <location>
        <begin position="1426"/>
        <end position="1469"/>
    </location>
</feature>
<sequence length="2123" mass="233908">MASTQAQLDAVKAAVSSVSTCSPATVATLKQLLLPKDEYQASDSTESRTTKTSRSVKTPASRTVGSKKLASSGGLSAKERGLLASHVVNAILRALGEASKLQSPSKPQCCGELVKTATRNALRRSNSTPLSPLQPRSLNRVSTSPIAAKTSRTPVVSSNNSLNCLAAIECARISFSVLRSLQSMAKVGLTDLQLEAGICSFIAKLITLGFHEQAVKELRILKPRLEGVNARKRSTAPATEAKKQAQLFAELLDFRGVLPSDPAFPLVITTQIHTLKLLSAIKKPTYIETTMSVIRDSHTSSPLKNVLSFANVPGADREKIVRQLESISQILLSMTPGVSTRDDGIATDARLSVSPVTALELQVLGLDMRLHWWQLAAHKGDVDKDILSPLSKCLLACSRRLASNGPAYESCRVAFSRIHEHIQSQGYQPSTSSKSALATIYQLLTSLAQQEPGKLSDAAYWAESLQNILDPAAESAGKCCSIATQLLALRLRLDPIGSLATPDLLSRVVTDIQGSLRGEATELDELLTNVSTLRKAAIAILLGHVKDKSGTPFQLTRSAQELLEAFVLQCPRFCLRWLGKPPIPKSSTKDYLRYEQRRQKLSESIRHTLDSAFLLAKTRLEERRQTWDSLDTILSDSLTLLGYMGDAYTADDSGSYFVKISHFYYLKYNSLRQQSPDPKDASALRALRQSIECVRNRSAKEKEKAQLLMKLERLAELCRVMGRSDEALAALQNIRTSLIEDGVLEGVTQGLTTRPPQVVWSSERNFELLSWALASIAKLETVWVNWAAHLPESEQAAVLEHRLLFHLLSSDRKAQHLTLDDPTVDALLRIYNPTKYPIRRLRTLLRILCVSVGSADLLPDIQSVTADAVQLEEHHNLGDDSSLAKYLKHMKTLYLSITTLVEGCPDMTALEGVMSEWRSIVVDQETRESLHERIDDIPELLAHLQSVADFLQTKGQDGMVVAVLDLAAQISRAAGGPRAEDYVDIHTNLALHYVSIGQSSKADLVLQSPGISSRFGTEVPGDILARYYLASTDCLISRGDIKRANERLLQAKEAFDADVSRSKASRTRRKLLFAYASFLYSFLSLARGDFHHALVYSRESVRVSYQEWARIESQFTGGKEPKKTPTTEITSFTASMIDQKNASGPTGSPASWKVFRLLVRCLWWLSTVYDHLGMYQETLYYAEQAEKLARTAQSVPHLTQCLTWLTSVYLKAGDIAKSLELANQVRELILTHGQSCAVATHACQISAVYRTLGDVDAGKEMVARAESVLASLMIQQPDTTDADQRQETESLEKRMAKLEIKDDKPTRRTRALTGTITRRKSPTATTAAKAKRTLVSNTPPVPVDVCLNTVSRSIIIQQALLLMQNKDWAGAEGILEAAKTRPHVLSDVPNICIALANCLIGKSLEDMAHDSVFSVVQDSTLSYPTILVPGSDKEGGDRERLSLTRQSPPPRTRGGAGPRRAETSRDRTTARYVESLRRAENCLDEAHEIAAVTGDATMLHRISSMLQSVNLLLSAIPTKEVVPWHAHHATSATDLARNLTWRRERKAVAQEKLGLGIGSDGNEWPSLVPPPDPKRPSLGFSLDLSKLQKDYVDILPKAWAVLSISLSENKRDLYITKMMAGHSPFIIRLPLERASSRDADNHVFNFQQGRSEMLEIIRLANESCRPGRDMSAKGAKSAWWAEREALDVRLRELLQLIERDWLGGFRGIFSQHQHRAQLLMKFQKTFDTILDKHLPSRRQVRGRRSKAALGPKVSLDRRILLLFIGLGDATAEDCDFDDELSDLLYFIVDILQFHGERNAYDEIDFDAMAIDTLDALRAYHAAKKAEGDSKSGVHTILVLDKALHTFPWESLPCMQGLAVSRVPSLACLRRLVLEQRALSSGASSATDNRPAATEVPSGHYISATSGTYILNPSEDLKTTEATFAKPLAEKLAPSTSWTGIVGRSPTEAEFERGLAEADLLLYFGHGSGAQYVRGRTVRRLNKCRATALLWGCSSAVLPDVGGYEPQGPVWNYLLAGCPAVVGTLWDVTDRDIDRLAGRTLEEWGLLAPGTFAEDNACKKRGKTEAPPHRRRGPSTAASLDSDGTDQKRSLVEALACAREEACRFRYLTAAAAVVYGIPVYIEK</sequence>
<dbReference type="PANTHER" id="PTHR12792">
    <property type="entry name" value="EXTRA SPINDLE POLES 1-RELATED"/>
    <property type="match status" value="1"/>
</dbReference>
<dbReference type="InterPro" id="IPR030397">
    <property type="entry name" value="SEPARIN_core_dom"/>
</dbReference>
<evidence type="ECO:0000259" key="7">
    <source>
        <dbReference type="PROSITE" id="PS51700"/>
    </source>
</evidence>
<evidence type="ECO:0000256" key="4">
    <source>
        <dbReference type="ARBA" id="ARBA00022829"/>
    </source>
</evidence>
<feature type="compositionally biased region" description="Basic and acidic residues" evidence="6">
    <location>
        <begin position="39"/>
        <end position="49"/>
    </location>
</feature>
<gene>
    <name evidence="8" type="ORF">VTK73DRAFT_7940</name>
</gene>
<comment type="caution">
    <text evidence="8">The sequence shown here is derived from an EMBL/GenBank/DDBJ whole genome shotgun (WGS) entry which is preliminary data.</text>
</comment>
<keyword evidence="3" id="KW-0378">Hydrolase</keyword>
<name>A0ABR3WBH3_9PEZI</name>
<reference evidence="8 9" key="1">
    <citation type="journal article" date="2024" name="Commun. Biol.">
        <title>Comparative genomic analysis of thermophilic fungi reveals convergent evolutionary adaptations and gene losses.</title>
        <authorList>
            <person name="Steindorff A.S."/>
            <person name="Aguilar-Pontes M.V."/>
            <person name="Robinson A.J."/>
            <person name="Andreopoulos B."/>
            <person name="LaButti K."/>
            <person name="Kuo A."/>
            <person name="Mondo S."/>
            <person name="Riley R."/>
            <person name="Otillar R."/>
            <person name="Haridas S."/>
            <person name="Lipzen A."/>
            <person name="Grimwood J."/>
            <person name="Schmutz J."/>
            <person name="Clum A."/>
            <person name="Reid I.D."/>
            <person name="Moisan M.C."/>
            <person name="Butler G."/>
            <person name="Nguyen T.T.M."/>
            <person name="Dewar K."/>
            <person name="Conant G."/>
            <person name="Drula E."/>
            <person name="Henrissat B."/>
            <person name="Hansel C."/>
            <person name="Singer S."/>
            <person name="Hutchinson M.I."/>
            <person name="de Vries R.P."/>
            <person name="Natvig D.O."/>
            <person name="Powell A.J."/>
            <person name="Tsang A."/>
            <person name="Grigoriev I.V."/>
        </authorList>
    </citation>
    <scope>NUCLEOTIDE SEQUENCE [LARGE SCALE GENOMIC DNA]</scope>
    <source>
        <strain evidence="8 9">ATCC 24622</strain>
    </source>
</reference>
<feature type="domain" description="Peptidase C50" evidence="7">
    <location>
        <begin position="1903"/>
        <end position="2003"/>
    </location>
</feature>
<evidence type="ECO:0000313" key="9">
    <source>
        <dbReference type="Proteomes" id="UP001586593"/>
    </source>
</evidence>
<dbReference type="Gene3D" id="1.25.40.10">
    <property type="entry name" value="Tetratricopeptide repeat domain"/>
    <property type="match status" value="1"/>
</dbReference>
<evidence type="ECO:0000256" key="2">
    <source>
        <dbReference type="ARBA" id="ARBA00012489"/>
    </source>
</evidence>
<organism evidence="8 9">
    <name type="scientific">Phialemonium thermophilum</name>
    <dbReference type="NCBI Taxonomy" id="223376"/>
    <lineage>
        <taxon>Eukaryota</taxon>
        <taxon>Fungi</taxon>
        <taxon>Dikarya</taxon>
        <taxon>Ascomycota</taxon>
        <taxon>Pezizomycotina</taxon>
        <taxon>Sordariomycetes</taxon>
        <taxon>Sordariomycetidae</taxon>
        <taxon>Cephalothecales</taxon>
        <taxon>Cephalothecaceae</taxon>
        <taxon>Phialemonium</taxon>
    </lineage>
</organism>
<keyword evidence="5" id="KW-0175">Coiled coil</keyword>
<evidence type="ECO:0000256" key="5">
    <source>
        <dbReference type="SAM" id="Coils"/>
    </source>
</evidence>
<dbReference type="SUPFAM" id="SSF48452">
    <property type="entry name" value="TPR-like"/>
    <property type="match status" value="1"/>
</dbReference>
<accession>A0ABR3WBH3</accession>
<protein>
    <recommendedName>
        <fullName evidence="2">separase</fullName>
        <ecNumber evidence="2">3.4.22.49</ecNumber>
    </recommendedName>
</protein>
<keyword evidence="9" id="KW-1185">Reference proteome</keyword>
<dbReference type="PROSITE" id="PS51700">
    <property type="entry name" value="SEPARIN"/>
    <property type="match status" value="1"/>
</dbReference>
<dbReference type="EMBL" id="JAZHXJ010000538">
    <property type="protein sequence ID" value="KAL1858078.1"/>
    <property type="molecule type" value="Genomic_DNA"/>
</dbReference>
<feature type="compositionally biased region" description="Basic and acidic residues" evidence="6">
    <location>
        <begin position="1431"/>
        <end position="1442"/>
    </location>
</feature>
<feature type="region of interest" description="Disordered" evidence="6">
    <location>
        <begin position="2057"/>
        <end position="2084"/>
    </location>
</feature>
<proteinExistence type="predicted"/>
<comment type="catalytic activity">
    <reaction evidence="1">
        <text>All bonds known to be hydrolyzed by this endopeptidase have arginine in P1 and an acidic residue in P4. P6 is often occupied by an acidic residue or by a hydroxy-amino-acid residue, the phosphorylation of which enhances cleavage.</text>
        <dbReference type="EC" id="3.4.22.49"/>
    </reaction>
</comment>
<keyword evidence="4" id="KW-0159">Chromosome partition</keyword>
<evidence type="ECO:0000256" key="6">
    <source>
        <dbReference type="SAM" id="MobiDB-lite"/>
    </source>
</evidence>
<dbReference type="InterPro" id="IPR011990">
    <property type="entry name" value="TPR-like_helical_dom_sf"/>
</dbReference>
<feature type="region of interest" description="Disordered" evidence="6">
    <location>
        <begin position="39"/>
        <end position="72"/>
    </location>
</feature>
<feature type="compositionally biased region" description="Basic and acidic residues" evidence="6">
    <location>
        <begin position="1459"/>
        <end position="1469"/>
    </location>
</feature>
<dbReference type="InterPro" id="IPR005314">
    <property type="entry name" value="Peptidase_C50"/>
</dbReference>
<dbReference type="EC" id="3.4.22.49" evidence="2"/>
<dbReference type="Pfam" id="PF03568">
    <property type="entry name" value="Separin_C"/>
    <property type="match status" value="1"/>
</dbReference>
<evidence type="ECO:0000256" key="3">
    <source>
        <dbReference type="ARBA" id="ARBA00022801"/>
    </source>
</evidence>
<dbReference type="PANTHER" id="PTHR12792:SF0">
    <property type="entry name" value="SEPARIN"/>
    <property type="match status" value="1"/>
</dbReference>